<comment type="caution">
    <text evidence="1">The sequence shown here is derived from an EMBL/GenBank/DDBJ whole genome shotgun (WGS) entry which is preliminary data.</text>
</comment>
<sequence length="101" mass="11181">MASKRIPHLYPSLMYPESYSFFPPNEAESKLQPPVTNRVCAALPHQETGQLPPQRRMFGIKNFMVKTAVRTPDTAVGSLWLSVQGTSPVPRGSRKPPDSSS</sequence>
<dbReference type="EMBL" id="JACASF010000018">
    <property type="protein sequence ID" value="KAF6420646.1"/>
    <property type="molecule type" value="Genomic_DNA"/>
</dbReference>
<reference evidence="1 2" key="1">
    <citation type="journal article" date="2020" name="Nature">
        <title>Six reference-quality genomes reveal evolution of bat adaptations.</title>
        <authorList>
            <person name="Jebb D."/>
            <person name="Huang Z."/>
            <person name="Pippel M."/>
            <person name="Hughes G.M."/>
            <person name="Lavrichenko K."/>
            <person name="Devanna P."/>
            <person name="Winkler S."/>
            <person name="Jermiin L.S."/>
            <person name="Skirmuntt E.C."/>
            <person name="Katzourakis A."/>
            <person name="Burkitt-Gray L."/>
            <person name="Ray D.A."/>
            <person name="Sullivan K.A.M."/>
            <person name="Roscito J.G."/>
            <person name="Kirilenko B.M."/>
            <person name="Davalos L.M."/>
            <person name="Corthals A.P."/>
            <person name="Power M.L."/>
            <person name="Jones G."/>
            <person name="Ransome R.D."/>
            <person name="Dechmann D.K.N."/>
            <person name="Locatelli A.G."/>
            <person name="Puechmaille S.J."/>
            <person name="Fedrigo O."/>
            <person name="Jarvis E.D."/>
            <person name="Hiller M."/>
            <person name="Vernes S.C."/>
            <person name="Myers E.W."/>
            <person name="Teeling E.C."/>
        </authorList>
    </citation>
    <scope>NUCLEOTIDE SEQUENCE [LARGE SCALE GENOMIC DNA]</scope>
    <source>
        <strain evidence="1">MMolMol1</strain>
        <tissue evidence="1">Muscle</tissue>
    </source>
</reference>
<protein>
    <submittedName>
        <fullName evidence="1">Uncharacterized protein</fullName>
    </submittedName>
</protein>
<keyword evidence="2" id="KW-1185">Reference proteome</keyword>
<accession>A0A7J8DC87</accession>
<dbReference type="AlphaFoldDB" id="A0A7J8DC87"/>
<organism evidence="1 2">
    <name type="scientific">Molossus molossus</name>
    <name type="common">Pallas' mastiff bat</name>
    <name type="synonym">Vespertilio molossus</name>
    <dbReference type="NCBI Taxonomy" id="27622"/>
    <lineage>
        <taxon>Eukaryota</taxon>
        <taxon>Metazoa</taxon>
        <taxon>Chordata</taxon>
        <taxon>Craniata</taxon>
        <taxon>Vertebrata</taxon>
        <taxon>Euteleostomi</taxon>
        <taxon>Mammalia</taxon>
        <taxon>Eutheria</taxon>
        <taxon>Laurasiatheria</taxon>
        <taxon>Chiroptera</taxon>
        <taxon>Yangochiroptera</taxon>
        <taxon>Molossidae</taxon>
        <taxon>Molossus</taxon>
    </lineage>
</organism>
<dbReference type="Proteomes" id="UP000550707">
    <property type="component" value="Unassembled WGS sequence"/>
</dbReference>
<evidence type="ECO:0000313" key="2">
    <source>
        <dbReference type="Proteomes" id="UP000550707"/>
    </source>
</evidence>
<gene>
    <name evidence="1" type="ORF">HJG59_009374</name>
</gene>
<name>A0A7J8DC87_MOLMO</name>
<evidence type="ECO:0000313" key="1">
    <source>
        <dbReference type="EMBL" id="KAF6420646.1"/>
    </source>
</evidence>
<proteinExistence type="predicted"/>